<dbReference type="PIRSF" id="PIRSF004486">
    <property type="entry name" value="MraW"/>
    <property type="match status" value="1"/>
</dbReference>
<comment type="subcellular location">
    <subcellularLocation>
        <location evidence="7">Cytoplasm</location>
    </subcellularLocation>
</comment>
<dbReference type="SUPFAM" id="SSF81799">
    <property type="entry name" value="Putative methyltransferase TM0872, insert domain"/>
    <property type="match status" value="1"/>
</dbReference>
<dbReference type="Proteomes" id="UP000186268">
    <property type="component" value="Unassembled WGS sequence"/>
</dbReference>
<keyword evidence="3 7" id="KW-0698">rRNA processing</keyword>
<protein>
    <recommendedName>
        <fullName evidence="7">Ribosomal RNA small subunit methyltransferase H</fullName>
        <ecNumber evidence="7">2.1.1.199</ecNumber>
    </recommendedName>
    <alternativeName>
        <fullName evidence="7">16S rRNA m(4)C1402 methyltransferase</fullName>
    </alternativeName>
    <alternativeName>
        <fullName evidence="7">rRNA (cytosine-N(4)-)-methyltransferase RsmH</fullName>
    </alternativeName>
</protein>
<name>A0A1Q5TS61_9GAMM</name>
<dbReference type="Gene3D" id="3.40.50.150">
    <property type="entry name" value="Vaccinia Virus protein VP39"/>
    <property type="match status" value="1"/>
</dbReference>
<dbReference type="SUPFAM" id="SSF53335">
    <property type="entry name" value="S-adenosyl-L-methionine-dependent methyltransferases"/>
    <property type="match status" value="1"/>
</dbReference>
<evidence type="ECO:0000256" key="3">
    <source>
        <dbReference type="ARBA" id="ARBA00022552"/>
    </source>
</evidence>
<feature type="binding site" evidence="7">
    <location>
        <begin position="57"/>
        <end position="59"/>
    </location>
    <ligand>
        <name>S-adenosyl-L-methionine</name>
        <dbReference type="ChEBI" id="CHEBI:59789"/>
    </ligand>
</feature>
<dbReference type="Pfam" id="PF01795">
    <property type="entry name" value="Methyltransf_5"/>
    <property type="match status" value="1"/>
</dbReference>
<accession>A0A1Q5TS61</accession>
<organism evidence="8 10">
    <name type="scientific">Xenorhabdus eapokensis</name>
    <dbReference type="NCBI Taxonomy" id="1873482"/>
    <lineage>
        <taxon>Bacteria</taxon>
        <taxon>Pseudomonadati</taxon>
        <taxon>Pseudomonadota</taxon>
        <taxon>Gammaproteobacteria</taxon>
        <taxon>Enterobacterales</taxon>
        <taxon>Morganellaceae</taxon>
        <taxon>Xenorhabdus</taxon>
    </lineage>
</organism>
<feature type="binding site" evidence="7">
    <location>
        <position position="101"/>
    </location>
    <ligand>
        <name>S-adenosyl-L-methionine</name>
        <dbReference type="ChEBI" id="CHEBI:59789"/>
    </ligand>
</feature>
<dbReference type="EC" id="2.1.1.199" evidence="7"/>
<dbReference type="InterPro" id="IPR029063">
    <property type="entry name" value="SAM-dependent_MTases_sf"/>
</dbReference>
<evidence type="ECO:0000313" key="9">
    <source>
        <dbReference type="EMBL" id="OKP04160.1"/>
    </source>
</evidence>
<comment type="similarity">
    <text evidence="1 7">Belongs to the methyltransferase superfamily. RsmH family.</text>
</comment>
<dbReference type="NCBIfam" id="TIGR00006">
    <property type="entry name" value="16S rRNA (cytosine(1402)-N(4))-methyltransferase RsmH"/>
    <property type="match status" value="1"/>
</dbReference>
<comment type="function">
    <text evidence="7">Specifically methylates the N4 position of cytidine in position 1402 (C1402) of 16S rRNA.</text>
</comment>
<dbReference type="InterPro" id="IPR023397">
    <property type="entry name" value="SAM-dep_MeTrfase_MraW_recog"/>
</dbReference>
<dbReference type="PANTHER" id="PTHR11265">
    <property type="entry name" value="S-ADENOSYL-METHYLTRANSFERASE MRAW"/>
    <property type="match status" value="1"/>
</dbReference>
<evidence type="ECO:0000256" key="1">
    <source>
        <dbReference type="ARBA" id="ARBA00010396"/>
    </source>
</evidence>
<feature type="binding site" evidence="7">
    <location>
        <position position="123"/>
    </location>
    <ligand>
        <name>S-adenosyl-L-methionine</name>
        <dbReference type="ChEBI" id="CHEBI:59789"/>
    </ligand>
</feature>
<dbReference type="STRING" id="1873482.Xedl_01299"/>
<evidence type="ECO:0000256" key="4">
    <source>
        <dbReference type="ARBA" id="ARBA00022603"/>
    </source>
</evidence>
<dbReference type="PANTHER" id="PTHR11265:SF0">
    <property type="entry name" value="12S RRNA N4-METHYLCYTIDINE METHYLTRANSFERASE"/>
    <property type="match status" value="1"/>
</dbReference>
<keyword evidence="6 7" id="KW-0949">S-adenosyl-L-methionine</keyword>
<keyword evidence="5 7" id="KW-0808">Transferase</keyword>
<reference evidence="8 10" key="1">
    <citation type="submission" date="2016-09" db="EMBL/GenBank/DDBJ databases">
        <title>Xenorhabdus thuongxuanensis sp. nov. and Xenorhabdus eapokensis sp. nov., isolated from Steinernema species.</title>
        <authorList>
            <person name="Kaempfer P."/>
            <person name="Tobias N.J."/>
            <person name="Phan Ke L."/>
            <person name="Bode H.B."/>
            <person name="Glaeser S.P."/>
        </authorList>
    </citation>
    <scope>NUCLEOTIDE SEQUENCE [LARGE SCALE GENOMIC DNA]</scope>
    <source>
        <strain evidence="8 10">DL20</strain>
    </source>
</reference>
<comment type="caution">
    <text evidence="8">The sequence shown here is derived from an EMBL/GenBank/DDBJ whole genome shotgun (WGS) entry which is preliminary data.</text>
</comment>
<evidence type="ECO:0000256" key="5">
    <source>
        <dbReference type="ARBA" id="ARBA00022679"/>
    </source>
</evidence>
<dbReference type="GO" id="GO:0070475">
    <property type="term" value="P:rRNA base methylation"/>
    <property type="evidence" value="ECO:0007669"/>
    <property type="project" value="UniProtKB-UniRule"/>
</dbReference>
<dbReference type="GO" id="GO:0005737">
    <property type="term" value="C:cytoplasm"/>
    <property type="evidence" value="ECO:0007669"/>
    <property type="project" value="UniProtKB-SubCell"/>
</dbReference>
<keyword evidence="2 7" id="KW-0963">Cytoplasm</keyword>
<dbReference type="InterPro" id="IPR002903">
    <property type="entry name" value="RsmH"/>
</dbReference>
<evidence type="ECO:0000256" key="2">
    <source>
        <dbReference type="ARBA" id="ARBA00022490"/>
    </source>
</evidence>
<proteinExistence type="inferred from homology"/>
<evidence type="ECO:0000256" key="6">
    <source>
        <dbReference type="ARBA" id="ARBA00022691"/>
    </source>
</evidence>
<dbReference type="GO" id="GO:0071424">
    <property type="term" value="F:rRNA (cytosine-N4-)-methyltransferase activity"/>
    <property type="evidence" value="ECO:0007669"/>
    <property type="project" value="UniProtKB-UniRule"/>
</dbReference>
<dbReference type="FunFam" id="1.10.150.170:FF:000001">
    <property type="entry name" value="Ribosomal RNA small subunit methyltransferase H"/>
    <property type="match status" value="1"/>
</dbReference>
<sequence length="335" mass="37385">MRLSNPHKNLYQQGYRIYHYNMANSHFEHTSVLLDEAVNGLNIQEDGIYIDGTFGRGGHSRLILSKLGPNGHLMAIDRDPQAIEASKAITDKRFSITHGPFSELATYVEEAGLVGKINGVLLDLGVSSPQLDDPERGFSFMRDGPLDMRMDTTRGQSAAEWLMKAEADDIAWVLKTFGEERFAKRIAKAIVARNQEQPITRTRELAELIAQASPIKEKHKHPATRSFQAIRIYINSELEEIERALEGALRVLAPQGRLSVISFHSLEDRIVKRFIRQHSQGPQVPVGLPLTEAQLKTLGGRSLKSIGKMKPSEGEVATNPRARSSVLRFAEKVSE</sequence>
<evidence type="ECO:0000256" key="7">
    <source>
        <dbReference type="HAMAP-Rule" id="MF_01007"/>
    </source>
</evidence>
<dbReference type="EMBL" id="MKGQ01000006">
    <property type="protein sequence ID" value="OKP04160.1"/>
    <property type="molecule type" value="Genomic_DNA"/>
</dbReference>
<gene>
    <name evidence="7" type="primary">rsmH</name>
    <name evidence="9" type="ORF">Xedl_01299</name>
    <name evidence="8" type="ORF">Xedl_01935</name>
</gene>
<feature type="binding site" evidence="7">
    <location>
        <position position="130"/>
    </location>
    <ligand>
        <name>S-adenosyl-L-methionine</name>
        <dbReference type="ChEBI" id="CHEBI:59789"/>
    </ligand>
</feature>
<dbReference type="HAMAP" id="MF_01007">
    <property type="entry name" value="16SrRNA_methyltr_H"/>
    <property type="match status" value="1"/>
</dbReference>
<keyword evidence="4 7" id="KW-0489">Methyltransferase</keyword>
<evidence type="ECO:0000313" key="8">
    <source>
        <dbReference type="EMBL" id="OKP03067.1"/>
    </source>
</evidence>
<keyword evidence="10" id="KW-1185">Reference proteome</keyword>
<dbReference type="Gene3D" id="1.10.150.170">
    <property type="entry name" value="Putative methyltransferase TM0872, insert domain"/>
    <property type="match status" value="1"/>
</dbReference>
<evidence type="ECO:0000313" key="10">
    <source>
        <dbReference type="Proteomes" id="UP000186268"/>
    </source>
</evidence>
<dbReference type="AlphaFoldDB" id="A0A1Q5TS61"/>
<dbReference type="EMBL" id="MKGQ01000011">
    <property type="protein sequence ID" value="OKP03067.1"/>
    <property type="molecule type" value="Genomic_DNA"/>
</dbReference>
<feature type="binding site" evidence="7">
    <location>
        <position position="77"/>
    </location>
    <ligand>
        <name>S-adenosyl-L-methionine</name>
        <dbReference type="ChEBI" id="CHEBI:59789"/>
    </ligand>
</feature>
<comment type="catalytic activity">
    <reaction evidence="7">
        <text>cytidine(1402) in 16S rRNA + S-adenosyl-L-methionine = N(4)-methylcytidine(1402) in 16S rRNA + S-adenosyl-L-homocysteine + H(+)</text>
        <dbReference type="Rhea" id="RHEA:42928"/>
        <dbReference type="Rhea" id="RHEA-COMP:10286"/>
        <dbReference type="Rhea" id="RHEA-COMP:10287"/>
        <dbReference type="ChEBI" id="CHEBI:15378"/>
        <dbReference type="ChEBI" id="CHEBI:57856"/>
        <dbReference type="ChEBI" id="CHEBI:59789"/>
        <dbReference type="ChEBI" id="CHEBI:74506"/>
        <dbReference type="ChEBI" id="CHEBI:82748"/>
        <dbReference type="EC" id="2.1.1.199"/>
    </reaction>
</comment>